<evidence type="ECO:0008006" key="4">
    <source>
        <dbReference type="Google" id="ProtNLM"/>
    </source>
</evidence>
<evidence type="ECO:0000313" key="3">
    <source>
        <dbReference type="Proteomes" id="UP000078389"/>
    </source>
</evidence>
<dbReference type="RefSeq" id="WP_067454005.1">
    <property type="nucleotide sequence ID" value="NZ_LVVY01000072.1"/>
</dbReference>
<keyword evidence="1" id="KW-1133">Transmembrane helix</keyword>
<gene>
    <name evidence="2" type="ORF">A3840_07090</name>
</gene>
<proteinExistence type="predicted"/>
<feature type="transmembrane region" description="Helical" evidence="1">
    <location>
        <begin position="148"/>
        <end position="169"/>
    </location>
</feature>
<dbReference type="EMBL" id="LVVY01000072">
    <property type="protein sequence ID" value="OAM78255.1"/>
    <property type="molecule type" value="Genomic_DNA"/>
</dbReference>
<evidence type="ECO:0000313" key="2">
    <source>
        <dbReference type="EMBL" id="OAM78255.1"/>
    </source>
</evidence>
<feature type="transmembrane region" description="Helical" evidence="1">
    <location>
        <begin position="38"/>
        <end position="57"/>
    </location>
</feature>
<feature type="transmembrane region" description="Helical" evidence="1">
    <location>
        <begin position="69"/>
        <end position="94"/>
    </location>
</feature>
<keyword evidence="1" id="KW-0472">Membrane</keyword>
<name>A0A178I233_9HYPH</name>
<organism evidence="2 3">
    <name type="scientific">Devosia elaeis</name>
    <dbReference type="NCBI Taxonomy" id="1770058"/>
    <lineage>
        <taxon>Bacteria</taxon>
        <taxon>Pseudomonadati</taxon>
        <taxon>Pseudomonadota</taxon>
        <taxon>Alphaproteobacteria</taxon>
        <taxon>Hyphomicrobiales</taxon>
        <taxon>Devosiaceae</taxon>
        <taxon>Devosia</taxon>
    </lineage>
</organism>
<accession>A0A178I233</accession>
<feature type="transmembrane region" description="Helical" evidence="1">
    <location>
        <begin position="176"/>
        <end position="194"/>
    </location>
</feature>
<dbReference type="STRING" id="1770058.A3840_07090"/>
<feature type="transmembrane region" description="Helical" evidence="1">
    <location>
        <begin position="106"/>
        <end position="128"/>
    </location>
</feature>
<dbReference type="AlphaFoldDB" id="A0A178I233"/>
<protein>
    <recommendedName>
        <fullName evidence="4">Yip1 domain-containing protein</fullName>
    </recommendedName>
</protein>
<reference evidence="2 3" key="1">
    <citation type="submission" date="2016-03" db="EMBL/GenBank/DDBJ databases">
        <title>Genome sequencing of Devosia sp. S37.</title>
        <authorList>
            <person name="Mohd Nor M."/>
        </authorList>
    </citation>
    <scope>NUCLEOTIDE SEQUENCE [LARGE SCALE GENOMIC DNA]</scope>
    <source>
        <strain evidence="2 3">S37</strain>
    </source>
</reference>
<dbReference type="OrthoDB" id="7948618at2"/>
<comment type="caution">
    <text evidence="2">The sequence shown here is derived from an EMBL/GenBank/DDBJ whole genome shotgun (WGS) entry which is preliminary data.</text>
</comment>
<keyword evidence="1" id="KW-0812">Transmembrane</keyword>
<evidence type="ECO:0000256" key="1">
    <source>
        <dbReference type="SAM" id="Phobius"/>
    </source>
</evidence>
<keyword evidence="3" id="KW-1185">Reference proteome</keyword>
<dbReference type="Proteomes" id="UP000078389">
    <property type="component" value="Unassembled WGS sequence"/>
</dbReference>
<sequence>MAKATTTFLDEFLSAARGCLALVIGNRQASSFFDFRQVGLVGSFIAILVGMAVQAFVPQLFGIGGGAPAGAAAGAIMLGGVALGVQYGVGYLVLRLLGRSDGFIPFVVVQNWVTLFQSILAVAIIVIFGHPMALSEDGQMVELTSGSIPFLALGIVAMIVWVNIARLILTLRPAHVALFVFVQLGAAFMLQPILGAAI</sequence>